<gene>
    <name evidence="14" type="ORF">MNEG_1185</name>
</gene>
<reference evidence="14 15" key="1">
    <citation type="journal article" date="2013" name="BMC Genomics">
        <title>Reconstruction of the lipid metabolism for the microalga Monoraphidium neglectum from its genome sequence reveals characteristics suitable for biofuel production.</title>
        <authorList>
            <person name="Bogen C."/>
            <person name="Al-Dilaimi A."/>
            <person name="Albersmeier A."/>
            <person name="Wichmann J."/>
            <person name="Grundmann M."/>
            <person name="Rupp O."/>
            <person name="Lauersen K.J."/>
            <person name="Blifernez-Klassen O."/>
            <person name="Kalinowski J."/>
            <person name="Goesmann A."/>
            <person name="Mussgnug J.H."/>
            <person name="Kruse O."/>
        </authorList>
    </citation>
    <scope>NUCLEOTIDE SEQUENCE [LARGE SCALE GENOMIC DNA]</scope>
    <source>
        <strain evidence="14 15">SAG 48.87</strain>
    </source>
</reference>
<evidence type="ECO:0000256" key="13">
    <source>
        <dbReference type="SAM" id="MobiDB-lite"/>
    </source>
</evidence>
<dbReference type="GeneID" id="25729153"/>
<dbReference type="RefSeq" id="XP_013905794.1">
    <property type="nucleotide sequence ID" value="XM_014050340.1"/>
</dbReference>
<feature type="region of interest" description="Disordered" evidence="13">
    <location>
        <begin position="237"/>
        <end position="274"/>
    </location>
</feature>
<evidence type="ECO:0000256" key="12">
    <source>
        <dbReference type="PIRSR" id="PIRSR605502-1"/>
    </source>
</evidence>
<evidence type="ECO:0000256" key="7">
    <source>
        <dbReference type="ARBA" id="ARBA00042722"/>
    </source>
</evidence>
<protein>
    <recommendedName>
        <fullName evidence="4">ADP-ribosylhydrolase ARH3</fullName>
        <ecNumber evidence="2">3.2.1.143</ecNumber>
    </recommendedName>
    <alternativeName>
        <fullName evidence="5">ADP-ribose glycohydrolase ARH3</fullName>
    </alternativeName>
    <alternativeName>
        <fullName evidence="6">ADP-ribosylhydrolase 3</fullName>
    </alternativeName>
    <alternativeName>
        <fullName evidence="9">O-acetyl-ADP-ribose deacetylase ARH3</fullName>
    </alternativeName>
    <alternativeName>
        <fullName evidence="10">Poly(ADP-ribose) glycohydrolase ARH3</fullName>
    </alternativeName>
    <alternativeName>
        <fullName evidence="8">[Protein ADP-ribosylarginine] hydrolase-like protein 2</fullName>
    </alternativeName>
    <alternativeName>
        <fullName evidence="7">[Protein ADP-ribosylserine] hydrolase</fullName>
    </alternativeName>
</protein>
<name>A0A0D2MW37_9CHLO</name>
<evidence type="ECO:0000256" key="6">
    <source>
        <dbReference type="ARBA" id="ARBA00042471"/>
    </source>
</evidence>
<feature type="binding site" evidence="12">
    <location>
        <position position="346"/>
    </location>
    <ligand>
        <name>Mg(2+)</name>
        <dbReference type="ChEBI" id="CHEBI:18420"/>
        <label>1</label>
    </ligand>
</feature>
<organism evidence="14 15">
    <name type="scientific">Monoraphidium neglectum</name>
    <dbReference type="NCBI Taxonomy" id="145388"/>
    <lineage>
        <taxon>Eukaryota</taxon>
        <taxon>Viridiplantae</taxon>
        <taxon>Chlorophyta</taxon>
        <taxon>core chlorophytes</taxon>
        <taxon>Chlorophyceae</taxon>
        <taxon>CS clade</taxon>
        <taxon>Sphaeropleales</taxon>
        <taxon>Selenastraceae</taxon>
        <taxon>Monoraphidium</taxon>
    </lineage>
</organism>
<dbReference type="InterPro" id="IPR036705">
    <property type="entry name" value="Ribosyl_crysJ1_sf"/>
</dbReference>
<dbReference type="Pfam" id="PF03747">
    <property type="entry name" value="ADP_ribosyl_GH"/>
    <property type="match status" value="1"/>
</dbReference>
<proteinExistence type="inferred from homology"/>
<evidence type="ECO:0000256" key="11">
    <source>
        <dbReference type="ARBA" id="ARBA00049015"/>
    </source>
</evidence>
<evidence type="ECO:0000256" key="9">
    <source>
        <dbReference type="ARBA" id="ARBA00043187"/>
    </source>
</evidence>
<evidence type="ECO:0000256" key="10">
    <source>
        <dbReference type="ARBA" id="ARBA00043193"/>
    </source>
</evidence>
<evidence type="ECO:0000256" key="1">
    <source>
        <dbReference type="ARBA" id="ARBA00010702"/>
    </source>
</evidence>
<dbReference type="Gene3D" id="1.10.4080.10">
    <property type="entry name" value="ADP-ribosylation/Crystallin J1"/>
    <property type="match status" value="1"/>
</dbReference>
<evidence type="ECO:0000256" key="3">
    <source>
        <dbReference type="ARBA" id="ARBA00022801"/>
    </source>
</evidence>
<evidence type="ECO:0000313" key="15">
    <source>
        <dbReference type="Proteomes" id="UP000054498"/>
    </source>
</evidence>
<keyword evidence="12" id="KW-0460">Magnesium</keyword>
<feature type="region of interest" description="Disordered" evidence="13">
    <location>
        <begin position="392"/>
        <end position="420"/>
    </location>
</feature>
<dbReference type="EC" id="3.2.1.143" evidence="2"/>
<dbReference type="GO" id="GO:0004649">
    <property type="term" value="F:poly(ADP-ribose) glycohydrolase activity"/>
    <property type="evidence" value="ECO:0007669"/>
    <property type="project" value="UniProtKB-EC"/>
</dbReference>
<dbReference type="SUPFAM" id="SSF101478">
    <property type="entry name" value="ADP-ribosylglycohydrolase"/>
    <property type="match status" value="1"/>
</dbReference>
<dbReference type="AlphaFoldDB" id="A0A0D2MW37"/>
<comment type="cofactor">
    <cofactor evidence="12">
        <name>Mg(2+)</name>
        <dbReference type="ChEBI" id="CHEBI:18420"/>
    </cofactor>
    <text evidence="12">Binds 2 magnesium ions per subunit.</text>
</comment>
<feature type="compositionally biased region" description="Gly residues" evidence="13">
    <location>
        <begin position="261"/>
        <end position="272"/>
    </location>
</feature>
<dbReference type="InterPro" id="IPR050792">
    <property type="entry name" value="ADP-ribosylglycohydrolase"/>
</dbReference>
<evidence type="ECO:0000256" key="2">
    <source>
        <dbReference type="ARBA" id="ARBA00012255"/>
    </source>
</evidence>
<keyword evidence="15" id="KW-1185">Reference proteome</keyword>
<comment type="catalytic activity">
    <reaction evidence="11">
        <text>alpha-NAD(+) + H2O = ADP-D-ribose + nicotinamide + H(+)</text>
        <dbReference type="Rhea" id="RHEA:68792"/>
        <dbReference type="ChEBI" id="CHEBI:15377"/>
        <dbReference type="ChEBI" id="CHEBI:15378"/>
        <dbReference type="ChEBI" id="CHEBI:17154"/>
        <dbReference type="ChEBI" id="CHEBI:57967"/>
        <dbReference type="ChEBI" id="CHEBI:77017"/>
    </reaction>
</comment>
<dbReference type="EMBL" id="KK100332">
    <property type="protein sequence ID" value="KIZ06775.1"/>
    <property type="molecule type" value="Genomic_DNA"/>
</dbReference>
<keyword evidence="3" id="KW-0378">Hydrolase</keyword>
<evidence type="ECO:0000256" key="5">
    <source>
        <dbReference type="ARBA" id="ARBA00042398"/>
    </source>
</evidence>
<evidence type="ECO:0000256" key="8">
    <source>
        <dbReference type="ARBA" id="ARBA00042850"/>
    </source>
</evidence>
<dbReference type="OrthoDB" id="537183at2759"/>
<sequence length="420" mass="42862">MRVGAALGLSVEPERHFRITRIFPEGLLDPWRFSAPGPAARRAPGDAAAAVAAAKTLGEAPAGAVPGFGDLLDALAESYSPDDSAYTPYTALVLDALAAGVDPFSLARQADEFLDLGASRRASSSSDRAERQPFGARDHGAAVRCAALGLALKGADDRELVAAVDTWALFTHPEDDGRDGALAVAAAVAWLAAAEGPEAATPEQLLERLAEVVASDSMRSKLQLLQRGLAAAGQLPVVASPPPLRRSSSSSSTTSTSSSSSGGGGSALGGSGAADEGVRVVGSWREFWLSEEWGRMVQIHSSLTDRGFATLGTQAVAVALWALVTNWRRPEQAVIIAASLGGSSSTTAYLTGALAGALHGSGWIPERWWEALGDSEAGRAIRDGALEAGLKLEGLSSGGGGEDGAGADEAGGEAAEGEQQ</sequence>
<feature type="compositionally biased region" description="Low complexity" evidence="13">
    <location>
        <begin position="247"/>
        <end position="260"/>
    </location>
</feature>
<dbReference type="STRING" id="145388.A0A0D2MW37"/>
<evidence type="ECO:0000313" key="14">
    <source>
        <dbReference type="EMBL" id="KIZ06775.1"/>
    </source>
</evidence>
<dbReference type="InterPro" id="IPR005502">
    <property type="entry name" value="Ribosyl_crysJ1"/>
</dbReference>
<accession>A0A0D2MW37</accession>
<dbReference type="KEGG" id="mng:MNEG_1185"/>
<dbReference type="PANTHER" id="PTHR16222:SF24">
    <property type="entry name" value="ADP-RIBOSYLHYDROLASE ARH3"/>
    <property type="match status" value="1"/>
</dbReference>
<dbReference type="PANTHER" id="PTHR16222">
    <property type="entry name" value="ADP-RIBOSYLGLYCOHYDROLASE"/>
    <property type="match status" value="1"/>
</dbReference>
<evidence type="ECO:0000256" key="4">
    <source>
        <dbReference type="ARBA" id="ARBA00041057"/>
    </source>
</evidence>
<comment type="similarity">
    <text evidence="1">Belongs to the ADP-ribosylglycohydrolase family.</text>
</comment>
<dbReference type="GO" id="GO:0046872">
    <property type="term" value="F:metal ion binding"/>
    <property type="evidence" value="ECO:0007669"/>
    <property type="project" value="UniProtKB-KW"/>
</dbReference>
<keyword evidence="12" id="KW-0479">Metal-binding</keyword>
<dbReference type="Proteomes" id="UP000054498">
    <property type="component" value="Unassembled WGS sequence"/>
</dbReference>